<dbReference type="InterPro" id="IPR000524">
    <property type="entry name" value="Tscrpt_reg_HTH_GntR"/>
</dbReference>
<dbReference type="AlphaFoldDB" id="A0A497VFL5"/>
<evidence type="ECO:0000256" key="2">
    <source>
        <dbReference type="ARBA" id="ARBA00023125"/>
    </source>
</evidence>
<evidence type="ECO:0000256" key="3">
    <source>
        <dbReference type="ARBA" id="ARBA00023163"/>
    </source>
</evidence>
<accession>A0A497VFL5</accession>
<protein>
    <submittedName>
        <fullName evidence="5">DNA-binding GntR family transcriptional regulator</fullName>
    </submittedName>
</protein>
<dbReference type="InterPro" id="IPR036388">
    <property type="entry name" value="WH-like_DNA-bd_sf"/>
</dbReference>
<keyword evidence="1" id="KW-0805">Transcription regulation</keyword>
<dbReference type="Proteomes" id="UP000269157">
    <property type="component" value="Unassembled WGS sequence"/>
</dbReference>
<proteinExistence type="predicted"/>
<sequence length="232" mass="26419">MQLRRDRAWDLDPESPIGPQLHRILRERIVRNDLISGSKISEPEVAKYYSISRQPVREAFIKLSEEGLISIRPQRSTVIKKIDSEAVLQARFVREAIEADIVKLLATRSDPVLVRELRAQLAEQERVAAGNPAQFIRLDERFHRTLAEASDNAGAWKFVEGLKSQMDRVRFLSLSFFPMPKLIAQHKAVVDCIETGDLAQAESAIRLHLKEILTDLPEIQAVNPEFFSQVSE</sequence>
<dbReference type="SUPFAM" id="SSF46785">
    <property type="entry name" value="Winged helix' DNA-binding domain"/>
    <property type="match status" value="1"/>
</dbReference>
<dbReference type="Gene3D" id="1.20.120.530">
    <property type="entry name" value="GntR ligand-binding domain-like"/>
    <property type="match status" value="1"/>
</dbReference>
<gene>
    <name evidence="5" type="ORF">BCF46_3580</name>
</gene>
<reference evidence="5 6" key="1">
    <citation type="submission" date="2018-10" db="EMBL/GenBank/DDBJ databases">
        <title>Genomic Encyclopedia of Archaeal and Bacterial Type Strains, Phase II (KMG-II): from individual species to whole genera.</title>
        <authorList>
            <person name="Goeker M."/>
        </authorList>
    </citation>
    <scope>NUCLEOTIDE SEQUENCE [LARGE SCALE GENOMIC DNA]</scope>
    <source>
        <strain evidence="5 6">DSM 29466</strain>
    </source>
</reference>
<dbReference type="GO" id="GO:0003677">
    <property type="term" value="F:DNA binding"/>
    <property type="evidence" value="ECO:0007669"/>
    <property type="project" value="UniProtKB-KW"/>
</dbReference>
<keyword evidence="2 5" id="KW-0238">DNA-binding</keyword>
<dbReference type="EMBL" id="RCCE01000006">
    <property type="protein sequence ID" value="RLJ41007.1"/>
    <property type="molecule type" value="Genomic_DNA"/>
</dbReference>
<name>A0A497VFL5_9RHOB</name>
<dbReference type="Pfam" id="PF07729">
    <property type="entry name" value="FCD"/>
    <property type="match status" value="1"/>
</dbReference>
<keyword evidence="3" id="KW-0804">Transcription</keyword>
<evidence type="ECO:0000313" key="5">
    <source>
        <dbReference type="EMBL" id="RLJ41007.1"/>
    </source>
</evidence>
<dbReference type="PANTHER" id="PTHR43537">
    <property type="entry name" value="TRANSCRIPTIONAL REGULATOR, GNTR FAMILY"/>
    <property type="match status" value="1"/>
</dbReference>
<dbReference type="SMART" id="SM00345">
    <property type="entry name" value="HTH_GNTR"/>
    <property type="match status" value="1"/>
</dbReference>
<comment type="caution">
    <text evidence="5">The sequence shown here is derived from an EMBL/GenBank/DDBJ whole genome shotgun (WGS) entry which is preliminary data.</text>
</comment>
<dbReference type="RefSeq" id="WP_121027539.1">
    <property type="nucleotide sequence ID" value="NZ_RCCE01000006.1"/>
</dbReference>
<evidence type="ECO:0000313" key="6">
    <source>
        <dbReference type="Proteomes" id="UP000269157"/>
    </source>
</evidence>
<dbReference type="GO" id="GO:0003700">
    <property type="term" value="F:DNA-binding transcription factor activity"/>
    <property type="evidence" value="ECO:0007669"/>
    <property type="project" value="InterPro"/>
</dbReference>
<dbReference type="InterPro" id="IPR008920">
    <property type="entry name" value="TF_FadR/GntR_C"/>
</dbReference>
<dbReference type="InterPro" id="IPR011711">
    <property type="entry name" value="GntR_C"/>
</dbReference>
<dbReference type="OrthoDB" id="8638122at2"/>
<dbReference type="PROSITE" id="PS50949">
    <property type="entry name" value="HTH_GNTR"/>
    <property type="match status" value="1"/>
</dbReference>
<dbReference type="Pfam" id="PF00392">
    <property type="entry name" value="GntR"/>
    <property type="match status" value="1"/>
</dbReference>
<organism evidence="5 6">
    <name type="scientific">Litoreibacter meonggei</name>
    <dbReference type="NCBI Taxonomy" id="1049199"/>
    <lineage>
        <taxon>Bacteria</taxon>
        <taxon>Pseudomonadati</taxon>
        <taxon>Pseudomonadota</taxon>
        <taxon>Alphaproteobacteria</taxon>
        <taxon>Rhodobacterales</taxon>
        <taxon>Roseobacteraceae</taxon>
        <taxon>Litoreibacter</taxon>
    </lineage>
</organism>
<dbReference type="SMART" id="SM00895">
    <property type="entry name" value="FCD"/>
    <property type="match status" value="1"/>
</dbReference>
<evidence type="ECO:0000259" key="4">
    <source>
        <dbReference type="PROSITE" id="PS50949"/>
    </source>
</evidence>
<dbReference type="InterPro" id="IPR036390">
    <property type="entry name" value="WH_DNA-bd_sf"/>
</dbReference>
<feature type="domain" description="HTH gntR-type" evidence="4">
    <location>
        <begin position="15"/>
        <end position="82"/>
    </location>
</feature>
<dbReference type="Gene3D" id="1.10.10.10">
    <property type="entry name" value="Winged helix-like DNA-binding domain superfamily/Winged helix DNA-binding domain"/>
    <property type="match status" value="1"/>
</dbReference>
<dbReference type="SUPFAM" id="SSF48008">
    <property type="entry name" value="GntR ligand-binding domain-like"/>
    <property type="match status" value="1"/>
</dbReference>
<evidence type="ECO:0000256" key="1">
    <source>
        <dbReference type="ARBA" id="ARBA00023015"/>
    </source>
</evidence>
<keyword evidence="6" id="KW-1185">Reference proteome</keyword>
<dbReference type="PANTHER" id="PTHR43537:SF6">
    <property type="entry name" value="HTH-TYPE TRANSCRIPTIONAL REPRESSOR RSPR"/>
    <property type="match status" value="1"/>
</dbReference>